<evidence type="ECO:0000313" key="2">
    <source>
        <dbReference type="EMBL" id="SNU37229.1"/>
    </source>
</evidence>
<evidence type="ECO:0000313" key="3">
    <source>
        <dbReference type="Proteomes" id="UP000220639"/>
    </source>
</evidence>
<proteinExistence type="predicted"/>
<dbReference type="Proteomes" id="UP000220639">
    <property type="component" value="Unassembled WGS sequence"/>
</dbReference>
<sequence>MAENTSQRNTPRTQRNVGNNRALGMVITKLKPLSSVFYLHFHEKNRARLRQFNAISNAIYNIFRLVESDPTTGTKVNKWLTGIYTELSGNVNTYKVQIDKSLSKIPVQDSSFDGYNYEEFEIRWNHPLTYKLLDIISTINVMTRQAHQLWLFGEITQQVHDRIILQLLSSLQAAMDSITKILDAENRASGKYDALPFIKNIKRFKSVELYIASLETKVPDNPSSEAITKGPEPELPDDQMNSGVDASKAAVKTEQTETASVNPEKAAGKTGPSVAPVPAQ</sequence>
<dbReference type="RefSeq" id="WP_223290602.1">
    <property type="nucleotide sequence ID" value="NZ_CABGYQ010000017.1"/>
</dbReference>
<organism evidence="2 3">
    <name type="scientific">Klebsiella grimontii</name>
    <dbReference type="NCBI Taxonomy" id="2058152"/>
    <lineage>
        <taxon>Bacteria</taxon>
        <taxon>Pseudomonadati</taxon>
        <taxon>Pseudomonadota</taxon>
        <taxon>Gammaproteobacteria</taxon>
        <taxon>Enterobacterales</taxon>
        <taxon>Enterobacteriaceae</taxon>
        <taxon>Klebsiella/Raoultella group</taxon>
        <taxon>Klebsiella</taxon>
    </lineage>
</organism>
<evidence type="ECO:0000256" key="1">
    <source>
        <dbReference type="SAM" id="MobiDB-lite"/>
    </source>
</evidence>
<feature type="region of interest" description="Disordered" evidence="1">
    <location>
        <begin position="219"/>
        <end position="280"/>
    </location>
</feature>
<accession>A0A285B8C4</accession>
<dbReference type="EMBL" id="FZTC01000026">
    <property type="protein sequence ID" value="SNU37229.1"/>
    <property type="molecule type" value="Genomic_DNA"/>
</dbReference>
<name>A0A285B8C4_9ENTR</name>
<reference evidence="3" key="1">
    <citation type="submission" date="2017-08" db="EMBL/GenBank/DDBJ databases">
        <authorList>
            <person name="Brisse S."/>
        </authorList>
    </citation>
    <scope>NUCLEOTIDE SEQUENCE [LARGE SCALE GENOMIC DNA]</scope>
    <source>
        <strain evidence="3">06D021</strain>
    </source>
</reference>
<gene>
    <name evidence="2" type="ORF">KOSB73_320067</name>
</gene>
<dbReference type="AlphaFoldDB" id="A0A285B8C4"/>
<protein>
    <submittedName>
        <fullName evidence="2">Uncharacterized protein</fullName>
    </submittedName>
</protein>